<evidence type="ECO:0000313" key="1">
    <source>
        <dbReference type="EMBL" id="GMH17386.1"/>
    </source>
</evidence>
<reference evidence="1" key="1">
    <citation type="submission" date="2023-05" db="EMBL/GenBank/DDBJ databases">
        <title>Nepenthes gracilis genome sequencing.</title>
        <authorList>
            <person name="Fukushima K."/>
        </authorList>
    </citation>
    <scope>NUCLEOTIDE SEQUENCE</scope>
    <source>
        <strain evidence="1">SING2019-196</strain>
    </source>
</reference>
<comment type="caution">
    <text evidence="1">The sequence shown here is derived from an EMBL/GenBank/DDBJ whole genome shotgun (WGS) entry which is preliminary data.</text>
</comment>
<dbReference type="EMBL" id="BSYO01000017">
    <property type="protein sequence ID" value="GMH17386.1"/>
    <property type="molecule type" value="Genomic_DNA"/>
</dbReference>
<dbReference type="AlphaFoldDB" id="A0AAD3XV38"/>
<proteinExistence type="predicted"/>
<name>A0AAD3XV38_NEPGR</name>
<accession>A0AAD3XV38</accession>
<dbReference type="Proteomes" id="UP001279734">
    <property type="component" value="Unassembled WGS sequence"/>
</dbReference>
<protein>
    <submittedName>
        <fullName evidence="1">Uncharacterized protein</fullName>
    </submittedName>
</protein>
<gene>
    <name evidence="1" type="ORF">Nepgr_019227</name>
</gene>
<evidence type="ECO:0000313" key="2">
    <source>
        <dbReference type="Proteomes" id="UP001279734"/>
    </source>
</evidence>
<sequence>MVKSLFLWTKSEGLKSSVLVQVPNVLFGTPQTLHFQPLFRIFSMSYPLWVCHFGVGKWHEQVGSVSFMINLLMARRKRAPLPCFLKNDFLMETLLFEML</sequence>
<organism evidence="1 2">
    <name type="scientific">Nepenthes gracilis</name>
    <name type="common">Slender pitcher plant</name>
    <dbReference type="NCBI Taxonomy" id="150966"/>
    <lineage>
        <taxon>Eukaryota</taxon>
        <taxon>Viridiplantae</taxon>
        <taxon>Streptophyta</taxon>
        <taxon>Embryophyta</taxon>
        <taxon>Tracheophyta</taxon>
        <taxon>Spermatophyta</taxon>
        <taxon>Magnoliopsida</taxon>
        <taxon>eudicotyledons</taxon>
        <taxon>Gunneridae</taxon>
        <taxon>Pentapetalae</taxon>
        <taxon>Caryophyllales</taxon>
        <taxon>Nepenthaceae</taxon>
        <taxon>Nepenthes</taxon>
    </lineage>
</organism>
<keyword evidence="2" id="KW-1185">Reference proteome</keyword>